<comment type="subcellular location">
    <subcellularLocation>
        <location evidence="1">Cell membrane</location>
        <topology evidence="1">Multi-pass membrane protein</topology>
    </subcellularLocation>
</comment>
<evidence type="ECO:0000259" key="13">
    <source>
        <dbReference type="PROSITE" id="PS50885"/>
    </source>
</evidence>
<dbReference type="SUPFAM" id="SSF158472">
    <property type="entry name" value="HAMP domain-like"/>
    <property type="match status" value="1"/>
</dbReference>
<dbReference type="RefSeq" id="WP_167066327.1">
    <property type="nucleotide sequence ID" value="NZ_JAAOZR010000045.1"/>
</dbReference>
<dbReference type="InterPro" id="IPR036890">
    <property type="entry name" value="HATPase_C_sf"/>
</dbReference>
<dbReference type="GO" id="GO:0004673">
    <property type="term" value="F:protein histidine kinase activity"/>
    <property type="evidence" value="ECO:0007669"/>
    <property type="project" value="UniProtKB-EC"/>
</dbReference>
<keyword evidence="10" id="KW-0902">Two-component regulatory system</keyword>
<dbReference type="InterPro" id="IPR010559">
    <property type="entry name" value="Sig_transdc_His_kin_internal"/>
</dbReference>
<evidence type="ECO:0000256" key="12">
    <source>
        <dbReference type="SAM" id="Phobius"/>
    </source>
</evidence>
<keyword evidence="11 12" id="KW-0472">Membrane</keyword>
<dbReference type="Pfam" id="PF00672">
    <property type="entry name" value="HAMP"/>
    <property type="match status" value="1"/>
</dbReference>
<evidence type="ECO:0000256" key="2">
    <source>
        <dbReference type="ARBA" id="ARBA00022475"/>
    </source>
</evidence>
<dbReference type="Gene3D" id="6.10.340.10">
    <property type="match status" value="1"/>
</dbReference>
<dbReference type="Pfam" id="PF06580">
    <property type="entry name" value="His_kinase"/>
    <property type="match status" value="1"/>
</dbReference>
<evidence type="ECO:0000256" key="4">
    <source>
        <dbReference type="ARBA" id="ARBA00022679"/>
    </source>
</evidence>
<keyword evidence="5 12" id="KW-0812">Transmembrane</keyword>
<evidence type="ECO:0000256" key="7">
    <source>
        <dbReference type="ARBA" id="ARBA00022777"/>
    </source>
</evidence>
<comment type="caution">
    <text evidence="14">The sequence shown here is derived from an EMBL/GenBank/DDBJ whole genome shotgun (WGS) entry which is preliminary data.</text>
</comment>
<dbReference type="InterPro" id="IPR003594">
    <property type="entry name" value="HATPase_dom"/>
</dbReference>
<dbReference type="InterPro" id="IPR003660">
    <property type="entry name" value="HAMP_dom"/>
</dbReference>
<keyword evidence="9 12" id="KW-1133">Transmembrane helix</keyword>
<protein>
    <submittedName>
        <fullName evidence="14">Two-component system sensor histidine kinase YesM</fullName>
        <ecNumber evidence="14">2.7.13.3</ecNumber>
    </submittedName>
</protein>
<gene>
    <name evidence="14" type="ORF">J2Z65_002386</name>
</gene>
<dbReference type="PROSITE" id="PS50885">
    <property type="entry name" value="HAMP"/>
    <property type="match status" value="1"/>
</dbReference>
<dbReference type="SMART" id="SM00304">
    <property type="entry name" value="HAMP"/>
    <property type="match status" value="1"/>
</dbReference>
<name>A0ABS4HXF4_9BACL</name>
<dbReference type="EC" id="2.7.13.3" evidence="14"/>
<evidence type="ECO:0000256" key="1">
    <source>
        <dbReference type="ARBA" id="ARBA00004651"/>
    </source>
</evidence>
<dbReference type="PANTHER" id="PTHR34220">
    <property type="entry name" value="SENSOR HISTIDINE KINASE YPDA"/>
    <property type="match status" value="1"/>
</dbReference>
<dbReference type="Pfam" id="PF02518">
    <property type="entry name" value="HATPase_c"/>
    <property type="match status" value="1"/>
</dbReference>
<evidence type="ECO:0000256" key="5">
    <source>
        <dbReference type="ARBA" id="ARBA00022692"/>
    </source>
</evidence>
<keyword evidence="8" id="KW-0067">ATP-binding</keyword>
<dbReference type="CDD" id="cd06225">
    <property type="entry name" value="HAMP"/>
    <property type="match status" value="1"/>
</dbReference>
<evidence type="ECO:0000313" key="15">
    <source>
        <dbReference type="Proteomes" id="UP001519344"/>
    </source>
</evidence>
<evidence type="ECO:0000256" key="10">
    <source>
        <dbReference type="ARBA" id="ARBA00023012"/>
    </source>
</evidence>
<dbReference type="InterPro" id="IPR050640">
    <property type="entry name" value="Bact_2-comp_sensor_kinase"/>
</dbReference>
<dbReference type="PANTHER" id="PTHR34220:SF11">
    <property type="entry name" value="SENSOR PROTEIN KINASE HPTS"/>
    <property type="match status" value="1"/>
</dbReference>
<evidence type="ECO:0000256" key="3">
    <source>
        <dbReference type="ARBA" id="ARBA00022553"/>
    </source>
</evidence>
<reference evidence="14 15" key="1">
    <citation type="submission" date="2021-03" db="EMBL/GenBank/DDBJ databases">
        <title>Genomic Encyclopedia of Type Strains, Phase IV (KMG-IV): sequencing the most valuable type-strain genomes for metagenomic binning, comparative biology and taxonomic classification.</title>
        <authorList>
            <person name="Goeker M."/>
        </authorList>
    </citation>
    <scope>NUCLEOTIDE SEQUENCE [LARGE SCALE GENOMIC DNA]</scope>
    <source>
        <strain evidence="14 15">DSM 24950</strain>
    </source>
</reference>
<evidence type="ECO:0000256" key="11">
    <source>
        <dbReference type="ARBA" id="ARBA00023136"/>
    </source>
</evidence>
<feature type="transmembrane region" description="Helical" evidence="12">
    <location>
        <begin position="12"/>
        <end position="35"/>
    </location>
</feature>
<dbReference type="Gene3D" id="3.30.565.10">
    <property type="entry name" value="Histidine kinase-like ATPase, C-terminal domain"/>
    <property type="match status" value="1"/>
</dbReference>
<evidence type="ECO:0000256" key="6">
    <source>
        <dbReference type="ARBA" id="ARBA00022741"/>
    </source>
</evidence>
<feature type="domain" description="HAMP" evidence="13">
    <location>
        <begin position="308"/>
        <end position="360"/>
    </location>
</feature>
<proteinExistence type="predicted"/>
<organism evidence="14 15">
    <name type="scientific">Paenibacillus aceris</name>
    <dbReference type="NCBI Taxonomy" id="869555"/>
    <lineage>
        <taxon>Bacteria</taxon>
        <taxon>Bacillati</taxon>
        <taxon>Bacillota</taxon>
        <taxon>Bacilli</taxon>
        <taxon>Bacillales</taxon>
        <taxon>Paenibacillaceae</taxon>
        <taxon>Paenibacillus</taxon>
    </lineage>
</organism>
<evidence type="ECO:0000256" key="9">
    <source>
        <dbReference type="ARBA" id="ARBA00022989"/>
    </source>
</evidence>
<keyword evidence="4 14" id="KW-0808">Transferase</keyword>
<dbReference type="SUPFAM" id="SSF55874">
    <property type="entry name" value="ATPase domain of HSP90 chaperone/DNA topoisomerase II/histidine kinase"/>
    <property type="match status" value="1"/>
</dbReference>
<dbReference type="EMBL" id="JAGGKV010000005">
    <property type="protein sequence ID" value="MBP1963170.1"/>
    <property type="molecule type" value="Genomic_DNA"/>
</dbReference>
<keyword evidence="7 14" id="KW-0418">Kinase</keyword>
<keyword evidence="6" id="KW-0547">Nucleotide-binding</keyword>
<keyword evidence="15" id="KW-1185">Reference proteome</keyword>
<evidence type="ECO:0000313" key="14">
    <source>
        <dbReference type="EMBL" id="MBP1963170.1"/>
    </source>
</evidence>
<dbReference type="Proteomes" id="UP001519344">
    <property type="component" value="Unassembled WGS sequence"/>
</dbReference>
<keyword evidence="2" id="KW-1003">Cell membrane</keyword>
<feature type="transmembrane region" description="Helical" evidence="12">
    <location>
        <begin position="287"/>
        <end position="310"/>
    </location>
</feature>
<evidence type="ECO:0000256" key="8">
    <source>
        <dbReference type="ARBA" id="ARBA00022840"/>
    </source>
</evidence>
<sequence>MKLQAAGRSRWLVYQKIVIVFIVFLIPLVVMNIWVNYKGLSFVKDEISESAVAGASFYSKQLDNELYFIRNQQLLFMNNRDLQKLSFVGGTVENYEEVQLIDQVKDSLLTLQSTSDYVVDTGVYIKSVGKMISMMNGVENTPNDTFRMISTLMETNPKPSFYRLGDRMLFIESENNSGIWSYIEISKGKLLAALNQIAALYQKSAVLLGEEKLGSILSTTKDTDVIPTMLSLVEEQSERNSNKPIIQKINGTSYFITHSHVSSLNLSLIMYVNQNELTSKLSQFNTWFFAIFVITIMVLLLYSFSIHFMIHKPLSKLTKAFQMIETDNLNLSIESKRKDEFHYLFNSFNRMAYRLKRSIEENYEQRIALQHSELKQLQSQINPHFLYNSFFNIYMMCKTGDSDTAAELSQKLGSYYQYITRSGSDEVPLFKEYRHSLDYCEIQCIRFSNRIRYEYAEMTHPVQSVLVPRLIIQPIVENVFEHAFEDGTMQGIVYLCVDYQEQGIRVTVEDNGNSLTDEKLEQLRTKLASSAEQKEKTGMSNVNIRLQLKYGAGSGVFVSRSQHGGLQVDLIINFTKET</sequence>
<accession>A0ABS4HXF4</accession>
<keyword evidence="3" id="KW-0597">Phosphoprotein</keyword>